<sequence>MRAKSRKRESRMTPLKWTLLAAAAILILLIAANGYYRYVQSPSWEEERAAEKQARETAGFTETIDSHKFVWDETVWVVEGKDKDGDEAYAWLREGSEPIVLKAREGLTEEAMEERFLQSRPDADLERLTLGSLNGEPVWEAFYYRKLDGKGNYYYDFYRFGDGSAVTTYTLPSQ</sequence>
<evidence type="ECO:0000259" key="1">
    <source>
        <dbReference type="Pfam" id="PF17881"/>
    </source>
</evidence>
<protein>
    <submittedName>
        <fullName evidence="2">DUF5590 domain-containing protein</fullName>
    </submittedName>
</protein>
<accession>A0ABS7D0M3</accession>
<dbReference type="Proteomes" id="UP000812277">
    <property type="component" value="Unassembled WGS sequence"/>
</dbReference>
<feature type="domain" description="Cell wall elongation regulator TseB-like" evidence="1">
    <location>
        <begin position="50"/>
        <end position="92"/>
    </location>
</feature>
<reference evidence="2 3" key="1">
    <citation type="submission" date="2021-07" db="EMBL/GenBank/DDBJ databases">
        <title>Paenibacillus radiodurans sp. nov., isolated from the southeastern edge of Tengger Desert.</title>
        <authorList>
            <person name="Zhang G."/>
        </authorList>
    </citation>
    <scope>NUCLEOTIDE SEQUENCE [LARGE SCALE GENOMIC DNA]</scope>
    <source>
        <strain evidence="2 3">DT7-4</strain>
    </source>
</reference>
<dbReference type="EMBL" id="JAHZIJ010000001">
    <property type="protein sequence ID" value="MBW7473401.1"/>
    <property type="molecule type" value="Genomic_DNA"/>
</dbReference>
<dbReference type="SUPFAM" id="SSF54403">
    <property type="entry name" value="Cystatin/monellin"/>
    <property type="match status" value="2"/>
</dbReference>
<organism evidence="2 3">
    <name type="scientific">Paenibacillus oenotherae</name>
    <dbReference type="NCBI Taxonomy" id="1435645"/>
    <lineage>
        <taxon>Bacteria</taxon>
        <taxon>Bacillati</taxon>
        <taxon>Bacillota</taxon>
        <taxon>Bacilli</taxon>
        <taxon>Bacillales</taxon>
        <taxon>Paenibacillaceae</taxon>
        <taxon>Paenibacillus</taxon>
    </lineage>
</organism>
<dbReference type="InterPro" id="IPR046350">
    <property type="entry name" value="Cystatin_sf"/>
</dbReference>
<comment type="caution">
    <text evidence="2">The sequence shown here is derived from an EMBL/GenBank/DDBJ whole genome shotgun (WGS) entry which is preliminary data.</text>
</comment>
<dbReference type="InterPro" id="IPR041401">
    <property type="entry name" value="TseB-like_dom"/>
</dbReference>
<dbReference type="RefSeq" id="WP_219870633.1">
    <property type="nucleotide sequence ID" value="NZ_JAHZIJ010000001.1"/>
</dbReference>
<dbReference type="Gene3D" id="3.10.450.40">
    <property type="match status" value="2"/>
</dbReference>
<proteinExistence type="predicted"/>
<dbReference type="Pfam" id="PF17881">
    <property type="entry name" value="TseB"/>
    <property type="match status" value="1"/>
</dbReference>
<keyword evidence="3" id="KW-1185">Reference proteome</keyword>
<evidence type="ECO:0000313" key="2">
    <source>
        <dbReference type="EMBL" id="MBW7473401.1"/>
    </source>
</evidence>
<gene>
    <name evidence="2" type="ORF">K0T92_01425</name>
</gene>
<name>A0ABS7D0M3_9BACL</name>
<evidence type="ECO:0000313" key="3">
    <source>
        <dbReference type="Proteomes" id="UP000812277"/>
    </source>
</evidence>